<dbReference type="Pfam" id="PF12730">
    <property type="entry name" value="ABC2_membrane_4"/>
    <property type="match status" value="1"/>
</dbReference>
<keyword evidence="2" id="KW-1133">Transmembrane helix</keyword>
<keyword evidence="2" id="KW-0472">Membrane</keyword>
<feature type="transmembrane region" description="Helical" evidence="2">
    <location>
        <begin position="46"/>
        <end position="65"/>
    </location>
</feature>
<dbReference type="EMBL" id="JAUQYP010000001">
    <property type="protein sequence ID" value="MDO8106945.1"/>
    <property type="molecule type" value="Genomic_DNA"/>
</dbReference>
<protein>
    <submittedName>
        <fullName evidence="3">ABC transporter permease</fullName>
    </submittedName>
</protein>
<dbReference type="PANTHER" id="PTHR37305:SF1">
    <property type="entry name" value="MEMBRANE PROTEIN"/>
    <property type="match status" value="1"/>
</dbReference>
<dbReference type="PANTHER" id="PTHR37305">
    <property type="entry name" value="INTEGRAL MEMBRANE PROTEIN-RELATED"/>
    <property type="match status" value="1"/>
</dbReference>
<evidence type="ECO:0000256" key="1">
    <source>
        <dbReference type="SAM" id="MobiDB-lite"/>
    </source>
</evidence>
<organism evidence="3 4">
    <name type="scientific">Actinotalea lenta</name>
    <dbReference type="NCBI Taxonomy" id="3064654"/>
    <lineage>
        <taxon>Bacteria</taxon>
        <taxon>Bacillati</taxon>
        <taxon>Actinomycetota</taxon>
        <taxon>Actinomycetes</taxon>
        <taxon>Micrococcales</taxon>
        <taxon>Cellulomonadaceae</taxon>
        <taxon>Actinotalea</taxon>
    </lineage>
</organism>
<reference evidence="3 4" key="1">
    <citation type="submission" date="2023-07" db="EMBL/GenBank/DDBJ databases">
        <title>Description of novel actinomycetes strains, isolated from tidal flat sediment.</title>
        <authorList>
            <person name="Lu C."/>
        </authorList>
    </citation>
    <scope>NUCLEOTIDE SEQUENCE [LARGE SCALE GENOMIC DNA]</scope>
    <source>
        <strain evidence="3 4">SYSU T00b441</strain>
    </source>
</reference>
<dbReference type="Proteomes" id="UP001232536">
    <property type="component" value="Unassembled WGS sequence"/>
</dbReference>
<keyword evidence="4" id="KW-1185">Reference proteome</keyword>
<sequence>MSTADVALAPGPDEAAALPEPGRAPGAFGRFFRSELWLIFGRRRNWAGGLVLASVPLLIAVVVKVSGSGGGDTFVFAEITHNGLFVALAALTVELPFFLPIAVSAIAGDAVAGEANLGTLRYLLVTPVDRARLVLVKLGGITLFTLAATVLIAVVGAAAGLALFGGGTFTTLSGTSLGFAAGLGRLALVCGYLTLCLTGLGAVGLFISTLTEQPIGAGITLLALTVVSQILDQLSQVAAIHPYLPTHFWLDYAEVLRDPLDVGALGPGAASALAYVAIFTAAAWARFSTADVSA</sequence>
<evidence type="ECO:0000256" key="2">
    <source>
        <dbReference type="SAM" id="Phobius"/>
    </source>
</evidence>
<name>A0ABT9D8R6_9CELL</name>
<accession>A0ABT9D8R6</accession>
<feature type="transmembrane region" description="Helical" evidence="2">
    <location>
        <begin position="264"/>
        <end position="285"/>
    </location>
</feature>
<feature type="region of interest" description="Disordered" evidence="1">
    <location>
        <begin position="1"/>
        <end position="21"/>
    </location>
</feature>
<comment type="caution">
    <text evidence="3">The sequence shown here is derived from an EMBL/GenBank/DDBJ whole genome shotgun (WGS) entry which is preliminary data.</text>
</comment>
<gene>
    <name evidence="3" type="ORF">Q6348_07010</name>
</gene>
<keyword evidence="2" id="KW-0812">Transmembrane</keyword>
<dbReference type="RefSeq" id="WP_304600584.1">
    <property type="nucleotide sequence ID" value="NZ_JAUQYO010000001.1"/>
</dbReference>
<evidence type="ECO:0000313" key="3">
    <source>
        <dbReference type="EMBL" id="MDO8106945.1"/>
    </source>
</evidence>
<feature type="transmembrane region" description="Helical" evidence="2">
    <location>
        <begin position="133"/>
        <end position="166"/>
    </location>
</feature>
<feature type="transmembrane region" description="Helical" evidence="2">
    <location>
        <begin position="85"/>
        <end position="112"/>
    </location>
</feature>
<proteinExistence type="predicted"/>
<feature type="transmembrane region" description="Helical" evidence="2">
    <location>
        <begin position="186"/>
        <end position="207"/>
    </location>
</feature>
<evidence type="ECO:0000313" key="4">
    <source>
        <dbReference type="Proteomes" id="UP001232536"/>
    </source>
</evidence>